<organism evidence="2 3">
    <name type="scientific">Colletotrichum godetiae</name>
    <dbReference type="NCBI Taxonomy" id="1209918"/>
    <lineage>
        <taxon>Eukaryota</taxon>
        <taxon>Fungi</taxon>
        <taxon>Dikarya</taxon>
        <taxon>Ascomycota</taxon>
        <taxon>Pezizomycotina</taxon>
        <taxon>Sordariomycetes</taxon>
        <taxon>Hypocreomycetidae</taxon>
        <taxon>Glomerellales</taxon>
        <taxon>Glomerellaceae</taxon>
        <taxon>Colletotrichum</taxon>
        <taxon>Colletotrichum acutatum species complex</taxon>
    </lineage>
</organism>
<evidence type="ECO:0000313" key="2">
    <source>
        <dbReference type="EMBL" id="KAK1676858.1"/>
    </source>
</evidence>
<reference evidence="2" key="1">
    <citation type="submission" date="2021-06" db="EMBL/GenBank/DDBJ databases">
        <title>Comparative genomics, transcriptomics and evolutionary studies reveal genomic signatures of adaptation to plant cell wall in hemibiotrophic fungi.</title>
        <authorList>
            <consortium name="DOE Joint Genome Institute"/>
            <person name="Baroncelli R."/>
            <person name="Diaz J.F."/>
            <person name="Benocci T."/>
            <person name="Peng M."/>
            <person name="Battaglia E."/>
            <person name="Haridas S."/>
            <person name="Andreopoulos W."/>
            <person name="Labutti K."/>
            <person name="Pangilinan J."/>
            <person name="Floch G.L."/>
            <person name="Makela M.R."/>
            <person name="Henrissat B."/>
            <person name="Grigoriev I.V."/>
            <person name="Crouch J.A."/>
            <person name="De Vries R.P."/>
            <person name="Sukno S.A."/>
            <person name="Thon M.R."/>
        </authorList>
    </citation>
    <scope>NUCLEOTIDE SEQUENCE</scope>
    <source>
        <strain evidence="2">CBS 193.32</strain>
    </source>
</reference>
<comment type="caution">
    <text evidence="2">The sequence shown here is derived from an EMBL/GenBank/DDBJ whole genome shotgun (WGS) entry which is preliminary data.</text>
</comment>
<evidence type="ECO:0000313" key="3">
    <source>
        <dbReference type="Proteomes" id="UP001224890"/>
    </source>
</evidence>
<dbReference type="AlphaFoldDB" id="A0AAJ0AQR0"/>
<feature type="domain" description="2EXR" evidence="1">
    <location>
        <begin position="111"/>
        <end position="195"/>
    </location>
</feature>
<keyword evidence="3" id="KW-1185">Reference proteome</keyword>
<dbReference type="GeneID" id="85459201"/>
<name>A0AAJ0AQR0_9PEZI</name>
<protein>
    <recommendedName>
        <fullName evidence="1">2EXR domain-containing protein</fullName>
    </recommendedName>
</protein>
<evidence type="ECO:0000259" key="1">
    <source>
        <dbReference type="Pfam" id="PF20150"/>
    </source>
</evidence>
<gene>
    <name evidence="2" type="ORF">BDP55DRAFT_660927</name>
</gene>
<dbReference type="RefSeq" id="XP_060430861.1">
    <property type="nucleotide sequence ID" value="XM_060574675.1"/>
</dbReference>
<dbReference type="InterPro" id="IPR045518">
    <property type="entry name" value="2EXR"/>
</dbReference>
<accession>A0AAJ0AQR0</accession>
<dbReference type="Pfam" id="PF20150">
    <property type="entry name" value="2EXR"/>
    <property type="match status" value="1"/>
</dbReference>
<dbReference type="Proteomes" id="UP001224890">
    <property type="component" value="Unassembled WGS sequence"/>
</dbReference>
<sequence>MAKAFFARLFQPTRSNAASLGSQSFTNDTPENMYDKVEPWIKTDLDIPIDSTNRDRWPSLILQARRHMRCHPYHPHRLPKSYQPFRMVVDSPEEEEEMSKKEVDISEPPTFPLFMDLPKELRDKILLSSEAPIVMNGSVVMDQEWRGGTQVHFRSYRSWHQIPLYAVSHETRALAITFFGEPDPLSIPFNAAEDFVLLDWNGSMQAERSWMGDHRSPGPVLTSRRWNAAKKEWAMPRNLCDRIQHVKVDARHAASEDAEKGEKVPWRLVFGLLGEYFSNMTMLEVKLWDLDDKRFEGAYDPVGQELYRIDQLDLLDELEEMSENGRVPFQALRRFIIAPELQTPLQAEREVLKFRKMGGSYFKVFRQGQIPKVGQ</sequence>
<dbReference type="EMBL" id="JAHMHR010000016">
    <property type="protein sequence ID" value="KAK1676858.1"/>
    <property type="molecule type" value="Genomic_DNA"/>
</dbReference>
<proteinExistence type="predicted"/>